<proteinExistence type="predicted"/>
<dbReference type="OrthoDB" id="7304934at2"/>
<feature type="chain" id="PRO_5011451767" evidence="1">
    <location>
        <begin position="20"/>
        <end position="130"/>
    </location>
</feature>
<evidence type="ECO:0000256" key="1">
    <source>
        <dbReference type="SAM" id="SignalP"/>
    </source>
</evidence>
<dbReference type="RefSeq" id="WP_093114648.1">
    <property type="nucleotide sequence ID" value="NZ_FODS01000001.1"/>
</dbReference>
<dbReference type="AlphaFoldDB" id="A0A1H8LBZ4"/>
<feature type="signal peptide" evidence="1">
    <location>
        <begin position="1"/>
        <end position="19"/>
    </location>
</feature>
<dbReference type="EMBL" id="FODS01000001">
    <property type="protein sequence ID" value="SEO02651.1"/>
    <property type="molecule type" value="Genomic_DNA"/>
</dbReference>
<reference evidence="2 3" key="1">
    <citation type="submission" date="2016-10" db="EMBL/GenBank/DDBJ databases">
        <authorList>
            <person name="de Groot N.N."/>
        </authorList>
    </citation>
    <scope>NUCLEOTIDE SEQUENCE [LARGE SCALE GENOMIC DNA]</scope>
    <source>
        <strain evidence="2 3">DSM 27842</strain>
    </source>
</reference>
<protein>
    <submittedName>
        <fullName evidence="2">Uncharacterized protein</fullName>
    </submittedName>
</protein>
<sequence>MIRSALLLAALAAPLPATAQMSAQEFDAYTQGKTLYYLVNGIRYGIEKYLPGRRVRWAYLDDECVEGYWYPEGETICFVYEHNPDPQCWIFELGENGLRADFANSDDGSTAYEVEGTGEDLICPGPKVGV</sequence>
<keyword evidence="3" id="KW-1185">Reference proteome</keyword>
<accession>A0A1H8LBZ4</accession>
<evidence type="ECO:0000313" key="3">
    <source>
        <dbReference type="Proteomes" id="UP000198893"/>
    </source>
</evidence>
<organism evidence="2 3">
    <name type="scientific">Salinihabitans flavidus</name>
    <dbReference type="NCBI Taxonomy" id="569882"/>
    <lineage>
        <taxon>Bacteria</taxon>
        <taxon>Pseudomonadati</taxon>
        <taxon>Pseudomonadota</taxon>
        <taxon>Alphaproteobacteria</taxon>
        <taxon>Rhodobacterales</taxon>
        <taxon>Roseobacteraceae</taxon>
        <taxon>Salinihabitans</taxon>
    </lineage>
</organism>
<keyword evidence="1" id="KW-0732">Signal</keyword>
<evidence type="ECO:0000313" key="2">
    <source>
        <dbReference type="EMBL" id="SEO02651.1"/>
    </source>
</evidence>
<gene>
    <name evidence="2" type="ORF">SAMN04490248_10178</name>
</gene>
<dbReference type="STRING" id="569882.SAMN04490248_10178"/>
<dbReference type="Proteomes" id="UP000198893">
    <property type="component" value="Unassembled WGS sequence"/>
</dbReference>
<name>A0A1H8LBZ4_9RHOB</name>